<keyword evidence="3" id="KW-1185">Reference proteome</keyword>
<keyword evidence="1" id="KW-0812">Transmembrane</keyword>
<sequence>MGVLPVCNGTTTMKTATTTKTRLALEVVSEVPPCPPAHFKVDKRPRLSIPSTRIRASRHLAEFTLPRRPPTHKPVPPPSTSPWSGNLLLACSALLLGITEAFLGFLLLIPSFTTRPDAQIVQLKNEAALWLVYGSYACFVSVAISGVLSASCLYMVAEARRSVLEPSRRSKIAKMLARLGYNYSARTFLEVRDEWQLALADVLETLGLFLLGLSAFPLAFGASCCVIGLRQYVLTGIGSDVVALGEFTLEISAVYTLGRLLHSFFPAAFESYLRKEYRCEVAGPRSPVARRPVPYPDLVDLKDSALAAIRPRPAPSFYLRNTPILRRGCSENVHLYSVHNDLRTTSILGTPSLWTPRRDLARYAPDVLHVS</sequence>
<evidence type="ECO:0000313" key="3">
    <source>
        <dbReference type="Proteomes" id="UP000030669"/>
    </source>
</evidence>
<keyword evidence="1" id="KW-1133">Transmembrane helix</keyword>
<evidence type="ECO:0000256" key="1">
    <source>
        <dbReference type="SAM" id="Phobius"/>
    </source>
</evidence>
<feature type="transmembrane region" description="Helical" evidence="1">
    <location>
        <begin position="130"/>
        <end position="157"/>
    </location>
</feature>
<dbReference type="OrthoDB" id="10613747at2759"/>
<name>S7PW40_GLOTA</name>
<dbReference type="AlphaFoldDB" id="S7PW40"/>
<protein>
    <submittedName>
        <fullName evidence="2">Uncharacterized protein</fullName>
    </submittedName>
</protein>
<dbReference type="HOGENOM" id="CLU_746079_0_0_1"/>
<keyword evidence="1" id="KW-0472">Membrane</keyword>
<evidence type="ECO:0000313" key="2">
    <source>
        <dbReference type="EMBL" id="EPQ51846.1"/>
    </source>
</evidence>
<dbReference type="KEGG" id="gtr:GLOTRDRAFT_132657"/>
<dbReference type="GeneID" id="19302550"/>
<feature type="transmembrane region" description="Helical" evidence="1">
    <location>
        <begin position="87"/>
        <end position="109"/>
    </location>
</feature>
<organism evidence="2 3">
    <name type="scientific">Gloeophyllum trabeum (strain ATCC 11539 / FP-39264 / Madison 617)</name>
    <name type="common">Brown rot fungus</name>
    <dbReference type="NCBI Taxonomy" id="670483"/>
    <lineage>
        <taxon>Eukaryota</taxon>
        <taxon>Fungi</taxon>
        <taxon>Dikarya</taxon>
        <taxon>Basidiomycota</taxon>
        <taxon>Agaricomycotina</taxon>
        <taxon>Agaricomycetes</taxon>
        <taxon>Gloeophyllales</taxon>
        <taxon>Gloeophyllaceae</taxon>
        <taxon>Gloeophyllum</taxon>
    </lineage>
</organism>
<accession>S7PW40</accession>
<reference evidence="2 3" key="1">
    <citation type="journal article" date="2012" name="Science">
        <title>The Paleozoic origin of enzymatic lignin decomposition reconstructed from 31 fungal genomes.</title>
        <authorList>
            <person name="Floudas D."/>
            <person name="Binder M."/>
            <person name="Riley R."/>
            <person name="Barry K."/>
            <person name="Blanchette R.A."/>
            <person name="Henrissat B."/>
            <person name="Martinez A.T."/>
            <person name="Otillar R."/>
            <person name="Spatafora J.W."/>
            <person name="Yadav J.S."/>
            <person name="Aerts A."/>
            <person name="Benoit I."/>
            <person name="Boyd A."/>
            <person name="Carlson A."/>
            <person name="Copeland A."/>
            <person name="Coutinho P.M."/>
            <person name="de Vries R.P."/>
            <person name="Ferreira P."/>
            <person name="Findley K."/>
            <person name="Foster B."/>
            <person name="Gaskell J."/>
            <person name="Glotzer D."/>
            <person name="Gorecki P."/>
            <person name="Heitman J."/>
            <person name="Hesse C."/>
            <person name="Hori C."/>
            <person name="Igarashi K."/>
            <person name="Jurgens J.A."/>
            <person name="Kallen N."/>
            <person name="Kersten P."/>
            <person name="Kohler A."/>
            <person name="Kuees U."/>
            <person name="Kumar T.K.A."/>
            <person name="Kuo A."/>
            <person name="LaButti K."/>
            <person name="Larrondo L.F."/>
            <person name="Lindquist E."/>
            <person name="Ling A."/>
            <person name="Lombard V."/>
            <person name="Lucas S."/>
            <person name="Lundell T."/>
            <person name="Martin R."/>
            <person name="McLaughlin D.J."/>
            <person name="Morgenstern I."/>
            <person name="Morin E."/>
            <person name="Murat C."/>
            <person name="Nagy L.G."/>
            <person name="Nolan M."/>
            <person name="Ohm R.A."/>
            <person name="Patyshakuliyeva A."/>
            <person name="Rokas A."/>
            <person name="Ruiz-Duenas F.J."/>
            <person name="Sabat G."/>
            <person name="Salamov A."/>
            <person name="Samejima M."/>
            <person name="Schmutz J."/>
            <person name="Slot J.C."/>
            <person name="St John F."/>
            <person name="Stenlid J."/>
            <person name="Sun H."/>
            <person name="Sun S."/>
            <person name="Syed K."/>
            <person name="Tsang A."/>
            <person name="Wiebenga A."/>
            <person name="Young D."/>
            <person name="Pisabarro A."/>
            <person name="Eastwood D.C."/>
            <person name="Martin F."/>
            <person name="Cullen D."/>
            <person name="Grigoriev I.V."/>
            <person name="Hibbett D.S."/>
        </authorList>
    </citation>
    <scope>NUCLEOTIDE SEQUENCE [LARGE SCALE GENOMIC DNA]</scope>
    <source>
        <strain evidence="2 3">ATCC 11539</strain>
    </source>
</reference>
<gene>
    <name evidence="2" type="ORF">GLOTRDRAFT_132657</name>
</gene>
<dbReference type="EMBL" id="KB469309">
    <property type="protein sequence ID" value="EPQ51846.1"/>
    <property type="molecule type" value="Genomic_DNA"/>
</dbReference>
<dbReference type="Proteomes" id="UP000030669">
    <property type="component" value="Unassembled WGS sequence"/>
</dbReference>
<feature type="transmembrane region" description="Helical" evidence="1">
    <location>
        <begin position="206"/>
        <end position="229"/>
    </location>
</feature>
<dbReference type="RefSeq" id="XP_007869735.1">
    <property type="nucleotide sequence ID" value="XM_007871544.1"/>
</dbReference>
<proteinExistence type="predicted"/>